<gene>
    <name evidence="1" type="ORF">CEXT_652431</name>
</gene>
<dbReference type="EMBL" id="BPLR01018735">
    <property type="protein sequence ID" value="GIZ01893.1"/>
    <property type="molecule type" value="Genomic_DNA"/>
</dbReference>
<name>A0AAV4Y425_CAEEX</name>
<proteinExistence type="predicted"/>
<keyword evidence="2" id="KW-1185">Reference proteome</keyword>
<accession>A0AAV4Y425</accession>
<dbReference type="Proteomes" id="UP001054945">
    <property type="component" value="Unassembled WGS sequence"/>
</dbReference>
<sequence length="97" mass="11342">MNSGLSYHVVHHVVPCRVRKLEKHVHSSRGWGAESLTLSPRVNGTRAREFSRVNEMKWLRVSEVVKGNTFQFHYERSLQLECLLDSRVFLCKSFDLK</sequence>
<dbReference type="AlphaFoldDB" id="A0AAV4Y425"/>
<evidence type="ECO:0000313" key="1">
    <source>
        <dbReference type="EMBL" id="GIZ01893.1"/>
    </source>
</evidence>
<comment type="caution">
    <text evidence="1">The sequence shown here is derived from an EMBL/GenBank/DDBJ whole genome shotgun (WGS) entry which is preliminary data.</text>
</comment>
<reference evidence="1 2" key="1">
    <citation type="submission" date="2021-06" db="EMBL/GenBank/DDBJ databases">
        <title>Caerostris extrusa draft genome.</title>
        <authorList>
            <person name="Kono N."/>
            <person name="Arakawa K."/>
        </authorList>
    </citation>
    <scope>NUCLEOTIDE SEQUENCE [LARGE SCALE GENOMIC DNA]</scope>
</reference>
<protein>
    <submittedName>
        <fullName evidence="1">Uncharacterized protein</fullName>
    </submittedName>
</protein>
<organism evidence="1 2">
    <name type="scientific">Caerostris extrusa</name>
    <name type="common">Bark spider</name>
    <name type="synonym">Caerostris bankana</name>
    <dbReference type="NCBI Taxonomy" id="172846"/>
    <lineage>
        <taxon>Eukaryota</taxon>
        <taxon>Metazoa</taxon>
        <taxon>Ecdysozoa</taxon>
        <taxon>Arthropoda</taxon>
        <taxon>Chelicerata</taxon>
        <taxon>Arachnida</taxon>
        <taxon>Araneae</taxon>
        <taxon>Araneomorphae</taxon>
        <taxon>Entelegynae</taxon>
        <taxon>Araneoidea</taxon>
        <taxon>Araneidae</taxon>
        <taxon>Caerostris</taxon>
    </lineage>
</organism>
<evidence type="ECO:0000313" key="2">
    <source>
        <dbReference type="Proteomes" id="UP001054945"/>
    </source>
</evidence>